<dbReference type="EMBL" id="BKCJ010212827">
    <property type="protein sequence ID" value="GEY82053.1"/>
    <property type="molecule type" value="Genomic_DNA"/>
</dbReference>
<feature type="region of interest" description="Disordered" evidence="1">
    <location>
        <begin position="239"/>
        <end position="289"/>
    </location>
</feature>
<protein>
    <submittedName>
        <fullName evidence="2">Ribonuclease H</fullName>
    </submittedName>
</protein>
<accession>A0A699HXU0</accession>
<comment type="caution">
    <text evidence="2">The sequence shown here is derived from an EMBL/GenBank/DDBJ whole genome shotgun (WGS) entry which is preliminary data.</text>
</comment>
<dbReference type="PANTHER" id="PTHR11439">
    <property type="entry name" value="GAG-POL-RELATED RETROTRANSPOSON"/>
    <property type="match status" value="1"/>
</dbReference>
<dbReference type="AlphaFoldDB" id="A0A699HXU0"/>
<reference evidence="2" key="1">
    <citation type="journal article" date="2019" name="Sci. Rep.">
        <title>Draft genome of Tanacetum cinerariifolium, the natural source of mosquito coil.</title>
        <authorList>
            <person name="Yamashiro T."/>
            <person name="Shiraishi A."/>
            <person name="Satake H."/>
            <person name="Nakayama K."/>
        </authorList>
    </citation>
    <scope>NUCLEOTIDE SEQUENCE</scope>
</reference>
<gene>
    <name evidence="2" type="ORF">Tci_454027</name>
</gene>
<evidence type="ECO:0000313" key="2">
    <source>
        <dbReference type="EMBL" id="GEY82053.1"/>
    </source>
</evidence>
<name>A0A699HXU0_TANCI</name>
<organism evidence="2">
    <name type="scientific">Tanacetum cinerariifolium</name>
    <name type="common">Dalmatian daisy</name>
    <name type="synonym">Chrysanthemum cinerariifolium</name>
    <dbReference type="NCBI Taxonomy" id="118510"/>
    <lineage>
        <taxon>Eukaryota</taxon>
        <taxon>Viridiplantae</taxon>
        <taxon>Streptophyta</taxon>
        <taxon>Embryophyta</taxon>
        <taxon>Tracheophyta</taxon>
        <taxon>Spermatophyta</taxon>
        <taxon>Magnoliopsida</taxon>
        <taxon>eudicotyledons</taxon>
        <taxon>Gunneridae</taxon>
        <taxon>Pentapetalae</taxon>
        <taxon>asterids</taxon>
        <taxon>campanulids</taxon>
        <taxon>Asterales</taxon>
        <taxon>Asteraceae</taxon>
        <taxon>Asteroideae</taxon>
        <taxon>Anthemideae</taxon>
        <taxon>Anthemidinae</taxon>
        <taxon>Tanacetum</taxon>
    </lineage>
</organism>
<dbReference type="PANTHER" id="PTHR11439:SF495">
    <property type="entry name" value="REVERSE TRANSCRIPTASE, RNA-DEPENDENT DNA POLYMERASE-RELATED"/>
    <property type="match status" value="1"/>
</dbReference>
<evidence type="ECO:0000256" key="1">
    <source>
        <dbReference type="SAM" id="MobiDB-lite"/>
    </source>
</evidence>
<sequence length="357" mass="40844">MSSAEAEYVALSVSCAQVMWMRTQLKNYGFNYNKIPLYYDSQSTIAISCNPVQHSRTKHINVRYHFIKEQVERGIIELYFVRTEYQLANMFTKSLPEERFQYLIRRTVMMEILPKPTSNKLCGRYKRRCCCLIPAESDSLPHAYAQATKTYNKHQESRIKKAIFMQRQRLPGSKVTAKQNKVISPTATMSCNSTEVTGLGINSIAGVILHTACTTRVILLRLPVLRVILLLGNSTYVSQPQPRFKEPQPQPTKDNRKGKRVTKRATVDLVDENEEEEEPIRHGGSASGSLSDYVSEDLRHKLQAGTSTYEAKKAKEMAMIEFKEMEFLTIDAYSLLKPKASIIQNRQEKIVAKYTQQ</sequence>
<proteinExistence type="predicted"/>
<dbReference type="CDD" id="cd09272">
    <property type="entry name" value="RNase_HI_RT_Ty1"/>
    <property type="match status" value="1"/>
</dbReference>
<feature type="compositionally biased region" description="Acidic residues" evidence="1">
    <location>
        <begin position="269"/>
        <end position="278"/>
    </location>
</feature>